<keyword evidence="4" id="KW-0788">Thiol protease</keyword>
<organism evidence="7 8">
    <name type="scientific">Heliomicrobium gestii</name>
    <name type="common">Heliobacterium gestii</name>
    <dbReference type="NCBI Taxonomy" id="2699"/>
    <lineage>
        <taxon>Bacteria</taxon>
        <taxon>Bacillati</taxon>
        <taxon>Bacillota</taxon>
        <taxon>Clostridia</taxon>
        <taxon>Eubacteriales</taxon>
        <taxon>Heliobacteriaceae</taxon>
        <taxon>Heliomicrobium</taxon>
    </lineage>
</organism>
<dbReference type="OrthoDB" id="9808890at2"/>
<dbReference type="InterPro" id="IPR038765">
    <property type="entry name" value="Papain-like_cys_pep_sf"/>
</dbReference>
<dbReference type="AlphaFoldDB" id="A0A845LFY2"/>
<dbReference type="EMBL" id="WXEX01000011">
    <property type="protein sequence ID" value="MZP43870.1"/>
    <property type="molecule type" value="Genomic_DNA"/>
</dbReference>
<dbReference type="RefSeq" id="WP_161262443.1">
    <property type="nucleotide sequence ID" value="NZ_JAFBDC010000010.1"/>
</dbReference>
<dbReference type="Pfam" id="PF00877">
    <property type="entry name" value="NLPC_P60"/>
    <property type="match status" value="1"/>
</dbReference>
<keyword evidence="8" id="KW-1185">Reference proteome</keyword>
<reference evidence="7 8" key="1">
    <citation type="submission" date="2020-01" db="EMBL/GenBank/DDBJ databases">
        <title>Whole genome sequence of Heliobacterium gestii DSM 11169.</title>
        <authorList>
            <person name="Kyndt J.A."/>
            <person name="Meyer T.E."/>
        </authorList>
    </citation>
    <scope>NUCLEOTIDE SEQUENCE [LARGE SCALE GENOMIC DNA]</scope>
    <source>
        <strain evidence="7 8">DSM 11169</strain>
    </source>
</reference>
<dbReference type="GO" id="GO:0008234">
    <property type="term" value="F:cysteine-type peptidase activity"/>
    <property type="evidence" value="ECO:0007669"/>
    <property type="project" value="UniProtKB-KW"/>
</dbReference>
<dbReference type="GO" id="GO:0006508">
    <property type="term" value="P:proteolysis"/>
    <property type="evidence" value="ECO:0007669"/>
    <property type="project" value="UniProtKB-KW"/>
</dbReference>
<sequence>MAESTTTVNQGASHGEALKTAPEAMPGTMGITPEAMPGTTAISIVEQVVCRSLADVWSDWTEKRERVTQAWLGSRVEVVAGEQEPRDGWRKVRLPDQGDYDGWMRVEDVTHLAITDPSPLCVITEPVVKVAPSSPTLQGGFFSDRQGPTPFSELSREGEDEDWLPMGVRLPLMECSGGAAALQMFDGSLRWAPEEAIGRWPSADRQSGQGVLHLAAKFLGRPYLWGGMGWPGIDCSGLVFIAFWTSGIQIPRDAGDQWAASEAIEEEEASPGDLIFFSSQPPQLDHVGLVAGERTFLHASSSLGGVCYSKWDESRWRDMRVGFRRVAGLRQK</sequence>
<evidence type="ECO:0000313" key="8">
    <source>
        <dbReference type="Proteomes" id="UP000471031"/>
    </source>
</evidence>
<accession>A0A845LFY2</accession>
<comment type="caution">
    <text evidence="7">The sequence shown here is derived from an EMBL/GenBank/DDBJ whole genome shotgun (WGS) entry which is preliminary data.</text>
</comment>
<name>A0A845LFY2_HELGE</name>
<protein>
    <recommendedName>
        <fullName evidence="6">NlpC/P60 domain-containing protein</fullName>
    </recommendedName>
</protein>
<dbReference type="InterPro" id="IPR000064">
    <property type="entry name" value="NLP_P60_dom"/>
</dbReference>
<feature type="region of interest" description="Disordered" evidence="5">
    <location>
        <begin position="1"/>
        <end position="34"/>
    </location>
</feature>
<gene>
    <name evidence="7" type="ORF">GTO89_12605</name>
</gene>
<dbReference type="PANTHER" id="PTHR47053:SF1">
    <property type="entry name" value="MUREIN DD-ENDOPEPTIDASE MEPH-RELATED"/>
    <property type="match status" value="1"/>
</dbReference>
<evidence type="ECO:0000259" key="6">
    <source>
        <dbReference type="PROSITE" id="PS51935"/>
    </source>
</evidence>
<keyword evidence="3" id="KW-0378">Hydrolase</keyword>
<feature type="compositionally biased region" description="Polar residues" evidence="5">
    <location>
        <begin position="1"/>
        <end position="12"/>
    </location>
</feature>
<feature type="domain" description="NlpC/P60" evidence="6">
    <location>
        <begin position="205"/>
        <end position="327"/>
    </location>
</feature>
<dbReference type="PROSITE" id="PS51935">
    <property type="entry name" value="NLPC_P60"/>
    <property type="match status" value="1"/>
</dbReference>
<comment type="similarity">
    <text evidence="1">Belongs to the peptidase C40 family.</text>
</comment>
<dbReference type="Gene3D" id="3.90.1720.10">
    <property type="entry name" value="endopeptidase domain like (from Nostoc punctiforme)"/>
    <property type="match status" value="1"/>
</dbReference>
<proteinExistence type="inferred from homology"/>
<evidence type="ECO:0000313" key="7">
    <source>
        <dbReference type="EMBL" id="MZP43870.1"/>
    </source>
</evidence>
<dbReference type="Proteomes" id="UP000471031">
    <property type="component" value="Unassembled WGS sequence"/>
</dbReference>
<evidence type="ECO:0000256" key="3">
    <source>
        <dbReference type="ARBA" id="ARBA00022801"/>
    </source>
</evidence>
<evidence type="ECO:0000256" key="4">
    <source>
        <dbReference type="ARBA" id="ARBA00022807"/>
    </source>
</evidence>
<dbReference type="InterPro" id="IPR051202">
    <property type="entry name" value="Peptidase_C40"/>
</dbReference>
<evidence type="ECO:0000256" key="5">
    <source>
        <dbReference type="SAM" id="MobiDB-lite"/>
    </source>
</evidence>
<dbReference type="SUPFAM" id="SSF54001">
    <property type="entry name" value="Cysteine proteinases"/>
    <property type="match status" value="1"/>
</dbReference>
<evidence type="ECO:0000256" key="1">
    <source>
        <dbReference type="ARBA" id="ARBA00007074"/>
    </source>
</evidence>
<dbReference type="PANTHER" id="PTHR47053">
    <property type="entry name" value="MUREIN DD-ENDOPEPTIDASE MEPH-RELATED"/>
    <property type="match status" value="1"/>
</dbReference>
<dbReference type="Gene3D" id="2.30.30.40">
    <property type="entry name" value="SH3 Domains"/>
    <property type="match status" value="1"/>
</dbReference>
<evidence type="ECO:0000256" key="2">
    <source>
        <dbReference type="ARBA" id="ARBA00022670"/>
    </source>
</evidence>
<keyword evidence="2" id="KW-0645">Protease</keyword>